<dbReference type="PANTHER" id="PTHR34473">
    <property type="entry name" value="UPF0699 TRANSMEMBRANE PROTEIN YDBS"/>
    <property type="match status" value="1"/>
</dbReference>
<accession>A0A0A2M5G0</accession>
<protein>
    <recommendedName>
        <fullName evidence="2">YdbS-like PH domain-containing protein</fullName>
    </recommendedName>
</protein>
<feature type="transmembrane region" description="Helical" evidence="1">
    <location>
        <begin position="198"/>
        <end position="216"/>
    </location>
</feature>
<dbReference type="AlphaFoldDB" id="A0A0A2M5G0"/>
<dbReference type="EMBL" id="JRLV01000003">
    <property type="protein sequence ID" value="KGO83560.1"/>
    <property type="molecule type" value="Genomic_DNA"/>
</dbReference>
<gene>
    <name evidence="3" type="ORF">Q763_03060</name>
</gene>
<feature type="domain" description="YdbS-like PH" evidence="2">
    <location>
        <begin position="266"/>
        <end position="321"/>
    </location>
</feature>
<dbReference type="STRING" id="1406840.Q763_03060"/>
<feature type="transmembrane region" description="Helical" evidence="1">
    <location>
        <begin position="370"/>
        <end position="392"/>
    </location>
</feature>
<dbReference type="InterPro" id="IPR005182">
    <property type="entry name" value="YdbS-like_PH"/>
</dbReference>
<reference evidence="3 4" key="1">
    <citation type="submission" date="2013-09" db="EMBL/GenBank/DDBJ databases">
        <authorList>
            <person name="Zeng Z."/>
            <person name="Chen C."/>
        </authorList>
    </citation>
    <scope>NUCLEOTIDE SEQUENCE [LARGE SCALE GENOMIC DNA]</scope>
    <source>
        <strain evidence="3 4">F44-8</strain>
    </source>
</reference>
<dbReference type="Pfam" id="PF03703">
    <property type="entry name" value="bPH_2"/>
    <property type="match status" value="3"/>
</dbReference>
<feature type="transmembrane region" description="Helical" evidence="1">
    <location>
        <begin position="48"/>
        <end position="67"/>
    </location>
</feature>
<keyword evidence="1" id="KW-0472">Membrane</keyword>
<evidence type="ECO:0000313" key="4">
    <source>
        <dbReference type="Proteomes" id="UP000030129"/>
    </source>
</evidence>
<comment type="caution">
    <text evidence="3">The sequence shown here is derived from an EMBL/GenBank/DDBJ whole genome shotgun (WGS) entry which is preliminary data.</text>
</comment>
<feature type="domain" description="YdbS-like PH" evidence="2">
    <location>
        <begin position="418"/>
        <end position="477"/>
    </location>
</feature>
<sequence length="505" mass="58287">MKSDFSKPQRQSLVGVVVMFADTLRGVIKGLWPLLIVWIFRLKDYDKFSVIAGAVAIIVLVAVIAYLKYLNFTFFLDEKNQEFVIRHGILNKSRLAIPLDKIQQVNINQSLIQRIINVHALEVDTAGSSKKEVSIRAINHDLALLLKERLLENEYETNDDFTSEEGEVKVKTRSTEKEHPFIQISLLTLFKTGITSNYTRSFALLFAFVITTYQYIEDFIEAAGYEEDTLDSYFDPELLLRFITFIIVGILFLTLFINLGRTIIRYFDFKITRKQNSLLLSHGLLSTKSTIIRPEKVQLLVIGRNFFQKKLGIQDIRISQAFNQSTNKKQLQSAIEIPGCDDNERDTLLKFLLNKIPEKGVALKPSIRKLIFMIIKSLVIPIGVFFFISYLSPEMRDYIIFLPIYIIFVGLIVFFSFRNYRLFVNNDFIIKKGGAWDVDTQILAPHKIQGISLTQYFWHKSSDIGIVTLHTAGGNLVFGLTNYTKLKELTNYWLYQVETTDKNWM</sequence>
<evidence type="ECO:0000313" key="3">
    <source>
        <dbReference type="EMBL" id="KGO83560.1"/>
    </source>
</evidence>
<dbReference type="PANTHER" id="PTHR34473:SF2">
    <property type="entry name" value="UPF0699 TRANSMEMBRANE PROTEIN YDBT"/>
    <property type="match status" value="1"/>
</dbReference>
<keyword evidence="4" id="KW-1185">Reference proteome</keyword>
<evidence type="ECO:0000259" key="2">
    <source>
        <dbReference type="Pfam" id="PF03703"/>
    </source>
</evidence>
<evidence type="ECO:0000256" key="1">
    <source>
        <dbReference type="SAM" id="Phobius"/>
    </source>
</evidence>
<keyword evidence="1" id="KW-1133">Transmembrane helix</keyword>
<dbReference type="PIRSF" id="PIRSF026631">
    <property type="entry name" value="UCP026631"/>
    <property type="match status" value="1"/>
</dbReference>
<feature type="transmembrane region" description="Helical" evidence="1">
    <location>
        <begin position="238"/>
        <end position="260"/>
    </location>
</feature>
<proteinExistence type="predicted"/>
<feature type="transmembrane region" description="Helical" evidence="1">
    <location>
        <begin position="398"/>
        <end position="417"/>
    </location>
</feature>
<organism evidence="3 4">
    <name type="scientific">Flavobacterium beibuense F44-8</name>
    <dbReference type="NCBI Taxonomy" id="1406840"/>
    <lineage>
        <taxon>Bacteria</taxon>
        <taxon>Pseudomonadati</taxon>
        <taxon>Bacteroidota</taxon>
        <taxon>Flavobacteriia</taxon>
        <taxon>Flavobacteriales</taxon>
        <taxon>Flavobacteriaceae</taxon>
        <taxon>Flavobacterium</taxon>
    </lineage>
</organism>
<dbReference type="Proteomes" id="UP000030129">
    <property type="component" value="Unassembled WGS sequence"/>
</dbReference>
<dbReference type="InterPro" id="IPR014529">
    <property type="entry name" value="UCP026631"/>
</dbReference>
<dbReference type="eggNOG" id="COG3428">
    <property type="taxonomic scope" value="Bacteria"/>
</dbReference>
<dbReference type="RefSeq" id="WP_035131049.1">
    <property type="nucleotide sequence ID" value="NZ_JRLV01000003.1"/>
</dbReference>
<feature type="transmembrane region" description="Helical" evidence="1">
    <location>
        <begin position="12"/>
        <end position="28"/>
    </location>
</feature>
<feature type="domain" description="YdbS-like PH" evidence="2">
    <location>
        <begin position="76"/>
        <end position="144"/>
    </location>
</feature>
<name>A0A0A2M5G0_9FLAO</name>
<keyword evidence="1" id="KW-0812">Transmembrane</keyword>